<dbReference type="PROSITE" id="PS51755">
    <property type="entry name" value="OMPR_PHOB"/>
    <property type="match status" value="1"/>
</dbReference>
<dbReference type="InterPro" id="IPR027417">
    <property type="entry name" value="P-loop_NTPase"/>
</dbReference>
<dbReference type="Gene3D" id="1.10.10.10">
    <property type="entry name" value="Winged helix-like DNA-binding domain superfamily/Winged helix DNA-binding domain"/>
    <property type="match status" value="1"/>
</dbReference>
<dbReference type="Proteomes" id="UP001528850">
    <property type="component" value="Unassembled WGS sequence"/>
</dbReference>
<dbReference type="CDD" id="cd00383">
    <property type="entry name" value="trans_reg_C"/>
    <property type="match status" value="1"/>
</dbReference>
<evidence type="ECO:0000259" key="3">
    <source>
        <dbReference type="PROSITE" id="PS51755"/>
    </source>
</evidence>
<dbReference type="SUPFAM" id="SSF52540">
    <property type="entry name" value="P-loop containing nucleoside triphosphate hydrolases"/>
    <property type="match status" value="1"/>
</dbReference>
<gene>
    <name evidence="4" type="ORF">P3W24_00325</name>
</gene>
<keyword evidence="1 2" id="KW-0238">DNA-binding</keyword>
<feature type="DNA-binding region" description="OmpR/PhoB-type" evidence="2">
    <location>
        <begin position="1"/>
        <end position="86"/>
    </location>
</feature>
<evidence type="ECO:0000313" key="5">
    <source>
        <dbReference type="Proteomes" id="UP001528850"/>
    </source>
</evidence>
<name>A0ABT6B5P3_9GAMM</name>
<keyword evidence="5" id="KW-1185">Reference proteome</keyword>
<protein>
    <submittedName>
        <fullName evidence="4">Winged helix-turn-helix domain-containing protein</fullName>
    </submittedName>
</protein>
<dbReference type="InterPro" id="IPR016032">
    <property type="entry name" value="Sig_transdc_resp-reg_C-effctor"/>
</dbReference>
<evidence type="ECO:0000256" key="2">
    <source>
        <dbReference type="PROSITE-ProRule" id="PRU01091"/>
    </source>
</evidence>
<dbReference type="Pfam" id="PF00486">
    <property type="entry name" value="Trans_reg_C"/>
    <property type="match status" value="1"/>
</dbReference>
<dbReference type="PANTHER" id="PTHR47691">
    <property type="entry name" value="REGULATOR-RELATED"/>
    <property type="match status" value="1"/>
</dbReference>
<reference evidence="4 5" key="1">
    <citation type="journal article" date="2024" name="Curr. Microbiol.">
        <title>Luteibacter sahnii sp. nov., A Novel Yellow-Colored Xanthomonadin Pigment Producing Probiotic Bacterium from Healthy Rice Seed Microbiome.</title>
        <authorList>
            <person name="Jaiswal G."/>
            <person name="Rana R."/>
            <person name="Nayak P.K."/>
            <person name="Chouhan R."/>
            <person name="Gandhi S.G."/>
            <person name="Patel H.K."/>
            <person name="Patil P.B."/>
        </authorList>
    </citation>
    <scope>NUCLEOTIDE SEQUENCE [LARGE SCALE GENOMIC DNA]</scope>
    <source>
        <strain evidence="4 5">PPL201</strain>
    </source>
</reference>
<dbReference type="InterPro" id="IPR036388">
    <property type="entry name" value="WH-like_DNA-bd_sf"/>
</dbReference>
<organism evidence="4 5">
    <name type="scientific">Luteibacter sahnii</name>
    <dbReference type="NCBI Taxonomy" id="3021977"/>
    <lineage>
        <taxon>Bacteria</taxon>
        <taxon>Pseudomonadati</taxon>
        <taxon>Pseudomonadota</taxon>
        <taxon>Gammaproteobacteria</taxon>
        <taxon>Lysobacterales</taxon>
        <taxon>Rhodanobacteraceae</taxon>
        <taxon>Luteibacter</taxon>
    </lineage>
</organism>
<evidence type="ECO:0000313" key="4">
    <source>
        <dbReference type="EMBL" id="MDF4023419.1"/>
    </source>
</evidence>
<dbReference type="InterPro" id="IPR001867">
    <property type="entry name" value="OmpR/PhoB-type_DNA-bd"/>
</dbReference>
<dbReference type="Pfam" id="PF20703">
    <property type="entry name" value="nSTAND1"/>
    <property type="match status" value="1"/>
</dbReference>
<dbReference type="SMART" id="SM00862">
    <property type="entry name" value="Trans_reg_C"/>
    <property type="match status" value="1"/>
</dbReference>
<sequence>MHRRIERPGERRTLEPRHADVLSYLATHADEVVSAERLLQACWGSGFYGDNPVHKTIAMLRKALDDDARAPRYIATVRKRGYQLVAPVASPATTRLPRASTPYRGCHPYGVDDGAVFFGRARALTDLRDTFFEAHAGGIRSIVVRGASACGKTSLVMAGLIASLIAPAARVAFPLAGWSSVTPDTVDDINHLLRSTAPHQRVVIVADGLERMPATLAPMLDRLATDTRVMLIATCRDADLAGCRRRGMGHSLLQTSIEYAVTAPSAGEVASIIRDPARACGLRFGQDPDDARQLDDVLLQDAWKHPGSLPALQQMLADIFHSRDASGVMPFDTYRAVGGIDGALTRHALRHLKETHGSWHPALPRLLRRLALVTADGRLRSPCVPLRSLDEAELALVDSLVDARILASRLLDDQPCIVAPRPLAAIRLAEAGGYA</sequence>
<dbReference type="InterPro" id="IPR049052">
    <property type="entry name" value="nSTAND1"/>
</dbReference>
<dbReference type="SUPFAM" id="SSF46894">
    <property type="entry name" value="C-terminal effector domain of the bipartite response regulators"/>
    <property type="match status" value="1"/>
</dbReference>
<evidence type="ECO:0000256" key="1">
    <source>
        <dbReference type="ARBA" id="ARBA00023125"/>
    </source>
</evidence>
<comment type="caution">
    <text evidence="4">The sequence shown here is derived from an EMBL/GenBank/DDBJ whole genome shotgun (WGS) entry which is preliminary data.</text>
</comment>
<proteinExistence type="predicted"/>
<dbReference type="EMBL" id="JARJJS010000001">
    <property type="protein sequence ID" value="MDF4023419.1"/>
    <property type="molecule type" value="Genomic_DNA"/>
</dbReference>
<accession>A0ABT6B5P3</accession>
<dbReference type="PANTHER" id="PTHR47691:SF3">
    <property type="entry name" value="HTH-TYPE TRANSCRIPTIONAL REGULATOR RV0890C-RELATED"/>
    <property type="match status" value="1"/>
</dbReference>
<feature type="domain" description="OmpR/PhoB-type" evidence="3">
    <location>
        <begin position="1"/>
        <end position="86"/>
    </location>
</feature>